<organism evidence="2 3">
    <name type="scientific">Salmonella enterica I</name>
    <dbReference type="NCBI Taxonomy" id="59201"/>
    <lineage>
        <taxon>Bacteria</taxon>
        <taxon>Pseudomonadati</taxon>
        <taxon>Pseudomonadota</taxon>
        <taxon>Gammaproteobacteria</taxon>
        <taxon>Enterobacterales</taxon>
        <taxon>Enterobacteriaceae</taxon>
        <taxon>Salmonella</taxon>
    </lineage>
</organism>
<accession>A0A3S4K8J3</accession>
<dbReference type="InterPro" id="IPR036812">
    <property type="entry name" value="NAD(P)_OxRdtase_dom_sf"/>
</dbReference>
<dbReference type="SUPFAM" id="SSF51430">
    <property type="entry name" value="NAD(P)-linked oxidoreductase"/>
    <property type="match status" value="1"/>
</dbReference>
<dbReference type="Pfam" id="PF00248">
    <property type="entry name" value="Aldo_ket_red"/>
    <property type="match status" value="1"/>
</dbReference>
<dbReference type="Gene3D" id="3.20.20.100">
    <property type="entry name" value="NADP-dependent oxidoreductase domain"/>
    <property type="match status" value="1"/>
</dbReference>
<dbReference type="Proteomes" id="UP000269208">
    <property type="component" value="Chromosome"/>
</dbReference>
<proteinExistence type="predicted"/>
<sequence length="53" mass="5722">MALAWVLRNDNVTSVLIGASKPSQIEDAVGMLANRRFSAAECAEIDAILEGRF</sequence>
<evidence type="ECO:0000259" key="1">
    <source>
        <dbReference type="Pfam" id="PF00248"/>
    </source>
</evidence>
<dbReference type="InterPro" id="IPR023210">
    <property type="entry name" value="NADP_OxRdtase_dom"/>
</dbReference>
<dbReference type="EMBL" id="LR134190">
    <property type="protein sequence ID" value="VEB56344.1"/>
    <property type="molecule type" value="Genomic_DNA"/>
</dbReference>
<protein>
    <submittedName>
        <fullName evidence="2">Ion-channel protein</fullName>
    </submittedName>
</protein>
<name>A0A3S4K8J3_SALET</name>
<gene>
    <name evidence="2" type="primary">yghZ_1</name>
    <name evidence="2" type="ORF">NCTC6754_04322</name>
</gene>
<dbReference type="AlphaFoldDB" id="A0A3S4K8J3"/>
<reference evidence="2 3" key="1">
    <citation type="submission" date="2018-12" db="EMBL/GenBank/DDBJ databases">
        <authorList>
            <consortium name="Pathogen Informatics"/>
        </authorList>
    </citation>
    <scope>NUCLEOTIDE SEQUENCE [LARGE SCALE GENOMIC DNA]</scope>
    <source>
        <strain evidence="2 3">NCTC6754</strain>
    </source>
</reference>
<evidence type="ECO:0000313" key="3">
    <source>
        <dbReference type="Proteomes" id="UP000269208"/>
    </source>
</evidence>
<feature type="domain" description="NADP-dependent oxidoreductase" evidence="1">
    <location>
        <begin position="1"/>
        <end position="49"/>
    </location>
</feature>
<evidence type="ECO:0000313" key="2">
    <source>
        <dbReference type="EMBL" id="VEB56344.1"/>
    </source>
</evidence>